<dbReference type="EMBL" id="JAGPYM010000075">
    <property type="protein sequence ID" value="KAH6869282.1"/>
    <property type="molecule type" value="Genomic_DNA"/>
</dbReference>
<gene>
    <name evidence="1" type="ORF">B0T10DRAFT_467349</name>
</gene>
<reference evidence="1 2" key="1">
    <citation type="journal article" date="2021" name="Nat. Commun.">
        <title>Genetic determinants of endophytism in the Arabidopsis root mycobiome.</title>
        <authorList>
            <person name="Mesny F."/>
            <person name="Miyauchi S."/>
            <person name="Thiergart T."/>
            <person name="Pickel B."/>
            <person name="Atanasova L."/>
            <person name="Karlsson M."/>
            <person name="Huettel B."/>
            <person name="Barry K.W."/>
            <person name="Haridas S."/>
            <person name="Chen C."/>
            <person name="Bauer D."/>
            <person name="Andreopoulos W."/>
            <person name="Pangilinan J."/>
            <person name="LaButti K."/>
            <person name="Riley R."/>
            <person name="Lipzen A."/>
            <person name="Clum A."/>
            <person name="Drula E."/>
            <person name="Henrissat B."/>
            <person name="Kohler A."/>
            <person name="Grigoriev I.V."/>
            <person name="Martin F.M."/>
            <person name="Hacquard S."/>
        </authorList>
    </citation>
    <scope>NUCLEOTIDE SEQUENCE [LARGE SCALE GENOMIC DNA]</scope>
    <source>
        <strain evidence="1 2">MPI-CAGE-CH-0241</strain>
    </source>
</reference>
<dbReference type="AlphaFoldDB" id="A0A9P8VRT7"/>
<keyword evidence="2" id="KW-1185">Reference proteome</keyword>
<proteinExistence type="predicted"/>
<organism evidence="1 2">
    <name type="scientific">Thelonectria olida</name>
    <dbReference type="NCBI Taxonomy" id="1576542"/>
    <lineage>
        <taxon>Eukaryota</taxon>
        <taxon>Fungi</taxon>
        <taxon>Dikarya</taxon>
        <taxon>Ascomycota</taxon>
        <taxon>Pezizomycotina</taxon>
        <taxon>Sordariomycetes</taxon>
        <taxon>Hypocreomycetidae</taxon>
        <taxon>Hypocreales</taxon>
        <taxon>Nectriaceae</taxon>
        <taxon>Thelonectria</taxon>
    </lineage>
</organism>
<comment type="caution">
    <text evidence="1">The sequence shown here is derived from an EMBL/GenBank/DDBJ whole genome shotgun (WGS) entry which is preliminary data.</text>
</comment>
<sequence length="194" mass="21884">MAHLCKLSTENEVVELLKYFVKLDGNKSESPPMMTPYIQKCDAFFLFRLRLFGVLPAPQPVNINEDATNEEETPSAYAWWISRMERLWNAPLYDSFANLLTNYHGNPTGTSNTNYMGDAGFRPYRYYAASMVGERGQTIGSTNRQWDCSTTIDSESGLVRIPARSRAVACHGSDNIFGRIWSPAVSRYPVSTNC</sequence>
<accession>A0A9P8VRT7</accession>
<evidence type="ECO:0000313" key="1">
    <source>
        <dbReference type="EMBL" id="KAH6869282.1"/>
    </source>
</evidence>
<name>A0A9P8VRT7_9HYPO</name>
<protein>
    <submittedName>
        <fullName evidence="1">Uncharacterized protein</fullName>
    </submittedName>
</protein>
<evidence type="ECO:0000313" key="2">
    <source>
        <dbReference type="Proteomes" id="UP000777438"/>
    </source>
</evidence>
<dbReference type="Proteomes" id="UP000777438">
    <property type="component" value="Unassembled WGS sequence"/>
</dbReference>
<dbReference type="OrthoDB" id="3445803at2759"/>